<keyword evidence="2 5" id="KW-0812">Transmembrane</keyword>
<evidence type="ECO:0000256" key="3">
    <source>
        <dbReference type="ARBA" id="ARBA00022989"/>
    </source>
</evidence>
<evidence type="ECO:0000256" key="5">
    <source>
        <dbReference type="SAM" id="Phobius"/>
    </source>
</evidence>
<dbReference type="AlphaFoldDB" id="A0A5J6Z7Q3"/>
<feature type="transmembrane region" description="Helical" evidence="5">
    <location>
        <begin position="21"/>
        <end position="45"/>
    </location>
</feature>
<feature type="transmembrane region" description="Helical" evidence="5">
    <location>
        <begin position="433"/>
        <end position="453"/>
    </location>
</feature>
<dbReference type="InterPro" id="IPR013525">
    <property type="entry name" value="ABC2_TM"/>
</dbReference>
<dbReference type="InterPro" id="IPR023908">
    <property type="entry name" value="xxxLxxG_rpt"/>
</dbReference>
<dbReference type="SUPFAM" id="SSF58113">
    <property type="entry name" value="Apolipoprotein A-I"/>
    <property type="match status" value="1"/>
</dbReference>
<comment type="subcellular location">
    <subcellularLocation>
        <location evidence="1">Membrane</location>
        <topology evidence="1">Multi-pass membrane protein</topology>
    </subcellularLocation>
</comment>
<feature type="transmembrane region" description="Helical" evidence="5">
    <location>
        <begin position="536"/>
        <end position="555"/>
    </location>
</feature>
<dbReference type="NCBIfam" id="TIGR03062">
    <property type="entry name" value="pip_yhgE_Cterm"/>
    <property type="match status" value="1"/>
</dbReference>
<dbReference type="KEGG" id="cuo:CUROG_00110"/>
<name>A0A5J6Z7Q3_9CORY</name>
<dbReference type="Proteomes" id="UP000326711">
    <property type="component" value="Chromosome"/>
</dbReference>
<sequence length="630" mass="67176">MSRPRATRWWHGNSEIRRFRAFPAMIMVVLLIPLFYGGMFLWSMWNPTEKVDNMAVAVVNEDTGAKTSDGEQLQAGQKIVDNLRENDKVDWQFVSAQEAADGLRDGRFFVSVTIPKDFSAAVTSIGSKEPRAGTLEVHYNDATGSTAKTIVETIINNLHSSVATSIGAQAADKVFVSIDQIAQGVGDAANGSNRVNDGAQQLNTSVRDELAPGATKLNDSVRDELGPGAAKLADGVNNQLLPGVTTLRDSVRDQLGPGAAQLADGNRRLADGVQQLQDKIAPLRENPLAMQIPQVEELVDGVEKLNDGAVQARDGANQLSNGINTDLLNGTNDLEKSVREQLAPGAQDLSNGINNQLVPGVQKLSDGINGKLLDGTGRLAEGTQQLSTGLGDAREKIPQYSAQQAKDNGEVVADPVSVKKEWLHRQVNNGEGMVPYFAALALFIGGIFTWQALRPLSRRALSASLSAFRAMIHSLAPGLLLATVQVVLLVGIAIVLFGLSADRWVPAFFLLLLAGWAFTSIQQTFAIWVGPAPGRLLSIIFLLVNLASAGGTYPLETLPTGLRAIGPALPFYHVVQGLREALIGSVGSGYGTTIAYLSAMLAVSMAVAIFGAAKRKVFTMRELHPAIPVA</sequence>
<dbReference type="Pfam" id="PF12698">
    <property type="entry name" value="ABC2_membrane_3"/>
    <property type="match status" value="2"/>
</dbReference>
<dbReference type="GO" id="GO:0140359">
    <property type="term" value="F:ABC-type transporter activity"/>
    <property type="evidence" value="ECO:0007669"/>
    <property type="project" value="InterPro"/>
</dbReference>
<dbReference type="NCBIfam" id="TIGR03061">
    <property type="entry name" value="pip_yhgE_Nterm"/>
    <property type="match status" value="1"/>
</dbReference>
<evidence type="ECO:0000313" key="8">
    <source>
        <dbReference type="Proteomes" id="UP000326711"/>
    </source>
</evidence>
<accession>A0A5J6Z7Q3</accession>
<dbReference type="EMBL" id="CP045032">
    <property type="protein sequence ID" value="QFQ01429.1"/>
    <property type="molecule type" value="Genomic_DNA"/>
</dbReference>
<keyword evidence="3 5" id="KW-1133">Transmembrane helix</keyword>
<keyword evidence="4 5" id="KW-0472">Membrane</keyword>
<dbReference type="PANTHER" id="PTHR43077">
    <property type="entry name" value="TRANSPORT PERMEASE YVFS-RELATED"/>
    <property type="match status" value="1"/>
</dbReference>
<evidence type="ECO:0000313" key="7">
    <source>
        <dbReference type="EMBL" id="QFQ01429.1"/>
    </source>
</evidence>
<reference evidence="8" key="1">
    <citation type="submission" date="2019-10" db="EMBL/GenBank/DDBJ databases">
        <title>Complete genome sequence of Corynebacterium urogenitalis DSM 108747, isolated from the genital tract of a cow.</title>
        <authorList>
            <person name="Ruckert C."/>
            <person name="Ballas P."/>
            <person name="Wagener K."/>
            <person name="Drillich M."/>
            <person name="Kaempfer P."/>
            <person name="Busse H.-J."/>
            <person name="Ehling-Schulz M."/>
        </authorList>
    </citation>
    <scope>NUCLEOTIDE SEQUENCE [LARGE SCALE GENOMIC DNA]</scope>
    <source>
        <strain evidence="8">LMM 1652</strain>
    </source>
</reference>
<dbReference type="InterPro" id="IPR051328">
    <property type="entry name" value="T7SS_ABC-Transporter"/>
</dbReference>
<organism evidence="7 8">
    <name type="scientific">Corynebacterium urogenitale</name>
    <dbReference type="NCBI Taxonomy" id="2487892"/>
    <lineage>
        <taxon>Bacteria</taxon>
        <taxon>Bacillati</taxon>
        <taxon>Actinomycetota</taxon>
        <taxon>Actinomycetes</taxon>
        <taxon>Mycobacteriales</taxon>
        <taxon>Corynebacteriaceae</taxon>
        <taxon>Corynebacterium</taxon>
    </lineage>
</organism>
<evidence type="ECO:0000256" key="2">
    <source>
        <dbReference type="ARBA" id="ARBA00022692"/>
    </source>
</evidence>
<dbReference type="OrthoDB" id="9811483at2"/>
<keyword evidence="8" id="KW-1185">Reference proteome</keyword>
<feature type="transmembrane region" description="Helical" evidence="5">
    <location>
        <begin position="474"/>
        <end position="499"/>
    </location>
</feature>
<dbReference type="NCBIfam" id="TIGR03057">
    <property type="entry name" value="xxxLxxG_by_4"/>
    <property type="match status" value="4"/>
</dbReference>
<feature type="domain" description="ABC-2 type transporter transmembrane" evidence="6">
    <location>
        <begin position="25"/>
        <end position="168"/>
    </location>
</feature>
<proteinExistence type="predicted"/>
<dbReference type="Gene3D" id="3.40.1710.10">
    <property type="entry name" value="abc type-2 transporter like domain"/>
    <property type="match status" value="1"/>
</dbReference>
<dbReference type="InterPro" id="IPR017500">
    <property type="entry name" value="Phage_infect_YhgE_N"/>
</dbReference>
<protein>
    <submittedName>
        <fullName evidence="7">ABC-2 family transporter protein</fullName>
    </submittedName>
</protein>
<dbReference type="RefSeq" id="WP_151901943.1">
    <property type="nucleotide sequence ID" value="NZ_CP045032.1"/>
</dbReference>
<evidence type="ECO:0000256" key="4">
    <source>
        <dbReference type="ARBA" id="ARBA00023136"/>
    </source>
</evidence>
<dbReference type="PANTHER" id="PTHR43077:SF10">
    <property type="entry name" value="TRANSPORT PERMEASE PROTEIN"/>
    <property type="match status" value="1"/>
</dbReference>
<gene>
    <name evidence="7" type="ORF">CUROG_00110</name>
</gene>
<evidence type="ECO:0000256" key="1">
    <source>
        <dbReference type="ARBA" id="ARBA00004141"/>
    </source>
</evidence>
<feature type="domain" description="ABC-2 type transporter transmembrane" evidence="6">
    <location>
        <begin position="369"/>
        <end position="610"/>
    </location>
</feature>
<dbReference type="GO" id="GO:0016020">
    <property type="term" value="C:membrane"/>
    <property type="evidence" value="ECO:0007669"/>
    <property type="project" value="UniProtKB-SubCell"/>
</dbReference>
<feature type="transmembrane region" description="Helical" evidence="5">
    <location>
        <begin position="505"/>
        <end position="529"/>
    </location>
</feature>
<evidence type="ECO:0000259" key="6">
    <source>
        <dbReference type="Pfam" id="PF12698"/>
    </source>
</evidence>
<dbReference type="InterPro" id="IPR017501">
    <property type="entry name" value="Phage_infect_YhgE_C"/>
</dbReference>
<feature type="transmembrane region" description="Helical" evidence="5">
    <location>
        <begin position="594"/>
        <end position="613"/>
    </location>
</feature>